<proteinExistence type="predicted"/>
<evidence type="ECO:0000259" key="2">
    <source>
        <dbReference type="Pfam" id="PF03372"/>
    </source>
</evidence>
<organism evidence="3 4">
    <name type="scientific">Sulfitobacter geojensis</name>
    <dbReference type="NCBI Taxonomy" id="1342299"/>
    <lineage>
        <taxon>Bacteria</taxon>
        <taxon>Pseudomonadati</taxon>
        <taxon>Pseudomonadota</taxon>
        <taxon>Alphaproteobacteria</taxon>
        <taxon>Rhodobacterales</taxon>
        <taxon>Roseobacteraceae</taxon>
        <taxon>Sulfitobacter</taxon>
    </lineage>
</organism>
<dbReference type="GO" id="GO:0004519">
    <property type="term" value="F:endonuclease activity"/>
    <property type="evidence" value="ECO:0007669"/>
    <property type="project" value="UniProtKB-KW"/>
</dbReference>
<keyword evidence="3" id="KW-0378">Hydrolase</keyword>
<evidence type="ECO:0000313" key="4">
    <source>
        <dbReference type="Proteomes" id="UP000732193"/>
    </source>
</evidence>
<feature type="chain" id="PRO_5042092486" evidence="1">
    <location>
        <begin position="16"/>
        <end position="323"/>
    </location>
</feature>
<gene>
    <name evidence="3" type="ORF">JQV55_08240</name>
</gene>
<dbReference type="Pfam" id="PF03372">
    <property type="entry name" value="Exo_endo_phos"/>
    <property type="match status" value="1"/>
</dbReference>
<comment type="caution">
    <text evidence="3">The sequence shown here is derived from an EMBL/GenBank/DDBJ whole genome shotgun (WGS) entry which is preliminary data.</text>
</comment>
<feature type="domain" description="Endonuclease/exonuclease/phosphatase" evidence="2">
    <location>
        <begin position="21"/>
        <end position="314"/>
    </location>
</feature>
<reference evidence="3 4" key="1">
    <citation type="submission" date="2021-01" db="EMBL/GenBank/DDBJ databases">
        <title>Diatom-associated Roseobacters Show Island Model of Population Structure.</title>
        <authorList>
            <person name="Qu L."/>
            <person name="Feng X."/>
            <person name="Chen Y."/>
            <person name="Li L."/>
            <person name="Wang X."/>
            <person name="Hu Z."/>
            <person name="Wang H."/>
            <person name="Luo H."/>
        </authorList>
    </citation>
    <scope>NUCLEOTIDE SEQUENCE [LARGE SCALE GENOMIC DNA]</scope>
    <source>
        <strain evidence="3 4">TR60-84</strain>
    </source>
</reference>
<dbReference type="Proteomes" id="UP000732193">
    <property type="component" value="Unassembled WGS sequence"/>
</dbReference>
<keyword evidence="4" id="KW-1185">Reference proteome</keyword>
<keyword evidence="1" id="KW-0732">Signal</keyword>
<keyword evidence="3" id="KW-0255">Endonuclease</keyword>
<sequence length="323" mass="34988">MIALCLCLFSSISAADTLRVATYNTELSRKGPGLLLRDLAARKDPQLLAALAVIANANADVIALQGIDYDLQNLALAALADTLGYPHFFAAPPNAGLMTPLDLDGDGRLGEAADAQGYGRFFGQGSMAILSQHPILTDEVQDFSTLLWRDLPMALLPQADGKPFPSAEAQAIQRLSSHGHWAVPIQHPTMGRVTILTYHATPPVFDGPEDRNGKRNHDETAFWSRYLDGTFGTVPEDRFVLMGDANLDPNTGDGIGRAIDNLLSDPRLQDPLPMRPTVTFSQTGPMRVDYVLPSADWRVTAAQVTPAIPDASRHSLVWVDLAR</sequence>
<keyword evidence="3" id="KW-0540">Nuclease</keyword>
<evidence type="ECO:0000313" key="3">
    <source>
        <dbReference type="EMBL" id="MBM1713547.1"/>
    </source>
</evidence>
<name>A0AAE3B5S2_9RHOB</name>
<dbReference type="InterPro" id="IPR005135">
    <property type="entry name" value="Endo/exonuclease/phosphatase"/>
</dbReference>
<dbReference type="AlphaFoldDB" id="A0AAE3B5S2"/>
<accession>A0AAE3B5S2</accession>
<dbReference type="InterPro" id="IPR036691">
    <property type="entry name" value="Endo/exonu/phosph_ase_sf"/>
</dbReference>
<protein>
    <submittedName>
        <fullName evidence="3">Endonuclease/exonuclease/phosphatase family protein</fullName>
    </submittedName>
</protein>
<evidence type="ECO:0000256" key="1">
    <source>
        <dbReference type="SAM" id="SignalP"/>
    </source>
</evidence>
<dbReference type="RefSeq" id="WP_203242391.1">
    <property type="nucleotide sequence ID" value="NZ_JAFBRH010000002.1"/>
</dbReference>
<dbReference type="SUPFAM" id="SSF56219">
    <property type="entry name" value="DNase I-like"/>
    <property type="match status" value="1"/>
</dbReference>
<feature type="signal peptide" evidence="1">
    <location>
        <begin position="1"/>
        <end position="15"/>
    </location>
</feature>
<dbReference type="EMBL" id="JAFBRM010000002">
    <property type="protein sequence ID" value="MBM1713547.1"/>
    <property type="molecule type" value="Genomic_DNA"/>
</dbReference>
<dbReference type="Gene3D" id="3.60.10.10">
    <property type="entry name" value="Endonuclease/exonuclease/phosphatase"/>
    <property type="match status" value="1"/>
</dbReference>